<accession>A0AAE1KA86</accession>
<feature type="region of interest" description="Disordered" evidence="1">
    <location>
        <begin position="1"/>
        <end position="24"/>
    </location>
</feature>
<dbReference type="Proteomes" id="UP001286313">
    <property type="component" value="Unassembled WGS sequence"/>
</dbReference>
<keyword evidence="3" id="KW-1185">Reference proteome</keyword>
<reference evidence="2" key="1">
    <citation type="submission" date="2023-10" db="EMBL/GenBank/DDBJ databases">
        <title>Genome assemblies of two species of porcelain crab, Petrolisthes cinctipes and Petrolisthes manimaculis (Anomura: Porcellanidae).</title>
        <authorList>
            <person name="Angst P."/>
        </authorList>
    </citation>
    <scope>NUCLEOTIDE SEQUENCE</scope>
    <source>
        <strain evidence="2">PB745_01</strain>
        <tissue evidence="2">Gill</tissue>
    </source>
</reference>
<dbReference type="AlphaFoldDB" id="A0AAE1KA86"/>
<organism evidence="2 3">
    <name type="scientific">Petrolisthes cinctipes</name>
    <name type="common">Flat porcelain crab</name>
    <dbReference type="NCBI Taxonomy" id="88211"/>
    <lineage>
        <taxon>Eukaryota</taxon>
        <taxon>Metazoa</taxon>
        <taxon>Ecdysozoa</taxon>
        <taxon>Arthropoda</taxon>
        <taxon>Crustacea</taxon>
        <taxon>Multicrustacea</taxon>
        <taxon>Malacostraca</taxon>
        <taxon>Eumalacostraca</taxon>
        <taxon>Eucarida</taxon>
        <taxon>Decapoda</taxon>
        <taxon>Pleocyemata</taxon>
        <taxon>Anomura</taxon>
        <taxon>Galatheoidea</taxon>
        <taxon>Porcellanidae</taxon>
        <taxon>Petrolisthes</taxon>
    </lineage>
</organism>
<comment type="caution">
    <text evidence="2">The sequence shown here is derived from an EMBL/GenBank/DDBJ whole genome shotgun (WGS) entry which is preliminary data.</text>
</comment>
<evidence type="ECO:0000313" key="2">
    <source>
        <dbReference type="EMBL" id="KAK3868269.1"/>
    </source>
</evidence>
<protein>
    <submittedName>
        <fullName evidence="2">Uncharacterized protein</fullName>
    </submittedName>
</protein>
<proteinExistence type="predicted"/>
<name>A0AAE1KA86_PETCI</name>
<gene>
    <name evidence="2" type="ORF">Pcinc_026322</name>
</gene>
<evidence type="ECO:0000256" key="1">
    <source>
        <dbReference type="SAM" id="MobiDB-lite"/>
    </source>
</evidence>
<dbReference type="EMBL" id="JAWQEG010003050">
    <property type="protein sequence ID" value="KAK3868269.1"/>
    <property type="molecule type" value="Genomic_DNA"/>
</dbReference>
<evidence type="ECO:0000313" key="3">
    <source>
        <dbReference type="Proteomes" id="UP001286313"/>
    </source>
</evidence>
<sequence>MLSCGVEATGPERVRSGDPAHTTLCSDLTARAGCGKEEEERAGDRKRGYGGGWGVGREGSVVRRKREQEIGKGGMVVGGELEERVVVRRRVEETERENMVVGGELEERVKVRRR</sequence>